<dbReference type="WBParaSite" id="PSU_v2.g10679.t1">
    <property type="protein sequence ID" value="PSU_v2.g10679.t1"/>
    <property type="gene ID" value="PSU_v2.g10679"/>
</dbReference>
<dbReference type="GO" id="GO:0005874">
    <property type="term" value="C:microtubule"/>
    <property type="evidence" value="ECO:0007669"/>
    <property type="project" value="UniProtKB-KW"/>
</dbReference>
<sequence length="131" mass="14677">MKNGNVVAAAGADSEAQGIPKARKENIIKIDGEKINLNNLKFNTKFAVTIKASEMPPEMIEKAVLLADEAMQNHNDEGDIAQYIKHGFDMMNPPWHCVIGRKFSSLITHEHGYFLYFNIGKLACILFKARE</sequence>
<evidence type="ECO:0000256" key="2">
    <source>
        <dbReference type="ARBA" id="ARBA00004245"/>
    </source>
</evidence>
<dbReference type="GO" id="GO:0005868">
    <property type="term" value="C:cytoplasmic dynein complex"/>
    <property type="evidence" value="ECO:0007669"/>
    <property type="project" value="TreeGrafter"/>
</dbReference>
<keyword evidence="9" id="KW-0539">Nucleus</keyword>
<dbReference type="GO" id="GO:0007017">
    <property type="term" value="P:microtubule-based process"/>
    <property type="evidence" value="ECO:0007669"/>
    <property type="project" value="InterPro"/>
</dbReference>
<dbReference type="GO" id="GO:0005634">
    <property type="term" value="C:nucleus"/>
    <property type="evidence" value="ECO:0007669"/>
    <property type="project" value="UniProtKB-SubCell"/>
</dbReference>
<evidence type="ECO:0000256" key="9">
    <source>
        <dbReference type="ARBA" id="ARBA00023242"/>
    </source>
</evidence>
<evidence type="ECO:0000256" key="10">
    <source>
        <dbReference type="RuleBase" id="RU365010"/>
    </source>
</evidence>
<dbReference type="InterPro" id="IPR037177">
    <property type="entry name" value="DLC_sf"/>
</dbReference>
<keyword evidence="10" id="KW-0243">Dynein</keyword>
<keyword evidence="11" id="KW-1185">Reference proteome</keyword>
<dbReference type="InterPro" id="IPR001372">
    <property type="entry name" value="Dynein_light_chain_typ-1/2"/>
</dbReference>
<evidence type="ECO:0000256" key="6">
    <source>
        <dbReference type="ARBA" id="ARBA00022816"/>
    </source>
</evidence>
<dbReference type="PANTHER" id="PTHR11886">
    <property type="entry name" value="DYNEIN LIGHT CHAIN"/>
    <property type="match status" value="1"/>
</dbReference>
<keyword evidence="7" id="KW-0653">Protein transport</keyword>
<dbReference type="Proteomes" id="UP000887577">
    <property type="component" value="Unplaced"/>
</dbReference>
<accession>A0A914XY98</accession>
<keyword evidence="6" id="KW-0509">mRNA transport</keyword>
<evidence type="ECO:0000256" key="5">
    <source>
        <dbReference type="ARBA" id="ARBA00022701"/>
    </source>
</evidence>
<evidence type="ECO:0000256" key="3">
    <source>
        <dbReference type="ARBA" id="ARBA00022448"/>
    </source>
</evidence>
<dbReference type="GO" id="GO:0015031">
    <property type="term" value="P:protein transport"/>
    <property type="evidence" value="ECO:0007669"/>
    <property type="project" value="UniProtKB-KW"/>
</dbReference>
<name>A0A914XY98_9BILA</name>
<keyword evidence="4 10" id="KW-0963">Cytoplasm</keyword>
<protein>
    <recommendedName>
        <fullName evidence="10">Dynein light chain</fullName>
    </recommendedName>
</protein>
<comment type="subcellular location">
    <subcellularLocation>
        <location evidence="2 10">Cytoplasm</location>
        <location evidence="2 10">Cytoskeleton</location>
    </subcellularLocation>
    <subcellularLocation>
        <location evidence="1">Nucleus</location>
    </subcellularLocation>
</comment>
<keyword evidence="8 10" id="KW-0206">Cytoskeleton</keyword>
<dbReference type="FunFam" id="3.30.740.10:FF:000005">
    <property type="entry name" value="Dynein light chain"/>
    <property type="match status" value="1"/>
</dbReference>
<evidence type="ECO:0000256" key="7">
    <source>
        <dbReference type="ARBA" id="ARBA00022927"/>
    </source>
</evidence>
<evidence type="ECO:0000313" key="12">
    <source>
        <dbReference type="WBParaSite" id="PSU_v2.g10679.t1"/>
    </source>
</evidence>
<dbReference type="SMART" id="SM01375">
    <property type="entry name" value="Dynein_light"/>
    <property type="match status" value="1"/>
</dbReference>
<keyword evidence="10" id="KW-0505">Motor protein</keyword>
<comment type="similarity">
    <text evidence="10">Belongs to the dynein light chain family.</text>
</comment>
<evidence type="ECO:0000256" key="4">
    <source>
        <dbReference type="ARBA" id="ARBA00022490"/>
    </source>
</evidence>
<dbReference type="AlphaFoldDB" id="A0A914XY98"/>
<evidence type="ECO:0000256" key="8">
    <source>
        <dbReference type="ARBA" id="ARBA00023212"/>
    </source>
</evidence>
<dbReference type="PANTHER" id="PTHR11886:SF35">
    <property type="entry name" value="DYNEIN LIGHT CHAIN"/>
    <property type="match status" value="1"/>
</dbReference>
<dbReference type="GO" id="GO:0045505">
    <property type="term" value="F:dynein intermediate chain binding"/>
    <property type="evidence" value="ECO:0007669"/>
    <property type="project" value="TreeGrafter"/>
</dbReference>
<dbReference type="Gene3D" id="3.30.740.10">
    <property type="entry name" value="Protein Inhibitor Of Neuronal Nitric Oxide Synthase"/>
    <property type="match status" value="1"/>
</dbReference>
<proteinExistence type="inferred from homology"/>
<dbReference type="SUPFAM" id="SSF54648">
    <property type="entry name" value="DLC"/>
    <property type="match status" value="1"/>
</dbReference>
<dbReference type="Pfam" id="PF01221">
    <property type="entry name" value="Dynein_light"/>
    <property type="match status" value="1"/>
</dbReference>
<keyword evidence="5 10" id="KW-0493">Microtubule</keyword>
<organism evidence="11 12">
    <name type="scientific">Panagrolaimus superbus</name>
    <dbReference type="NCBI Taxonomy" id="310955"/>
    <lineage>
        <taxon>Eukaryota</taxon>
        <taxon>Metazoa</taxon>
        <taxon>Ecdysozoa</taxon>
        <taxon>Nematoda</taxon>
        <taxon>Chromadorea</taxon>
        <taxon>Rhabditida</taxon>
        <taxon>Tylenchina</taxon>
        <taxon>Panagrolaimomorpha</taxon>
        <taxon>Panagrolaimoidea</taxon>
        <taxon>Panagrolaimidae</taxon>
        <taxon>Panagrolaimus</taxon>
    </lineage>
</organism>
<reference evidence="12" key="1">
    <citation type="submission" date="2022-11" db="UniProtKB">
        <authorList>
            <consortium name="WormBaseParasite"/>
        </authorList>
    </citation>
    <scope>IDENTIFICATION</scope>
</reference>
<evidence type="ECO:0000256" key="1">
    <source>
        <dbReference type="ARBA" id="ARBA00004123"/>
    </source>
</evidence>
<evidence type="ECO:0000313" key="11">
    <source>
        <dbReference type="Proteomes" id="UP000887577"/>
    </source>
</evidence>
<keyword evidence="3" id="KW-0813">Transport</keyword>
<dbReference type="GO" id="GO:0051028">
    <property type="term" value="P:mRNA transport"/>
    <property type="evidence" value="ECO:0007669"/>
    <property type="project" value="UniProtKB-KW"/>
</dbReference>